<evidence type="ECO:0000313" key="2">
    <source>
        <dbReference type="Proteomes" id="UP000735302"/>
    </source>
</evidence>
<organism evidence="1 2">
    <name type="scientific">Plakobranchus ocellatus</name>
    <dbReference type="NCBI Taxonomy" id="259542"/>
    <lineage>
        <taxon>Eukaryota</taxon>
        <taxon>Metazoa</taxon>
        <taxon>Spiralia</taxon>
        <taxon>Lophotrochozoa</taxon>
        <taxon>Mollusca</taxon>
        <taxon>Gastropoda</taxon>
        <taxon>Heterobranchia</taxon>
        <taxon>Euthyneura</taxon>
        <taxon>Panpulmonata</taxon>
        <taxon>Sacoglossa</taxon>
        <taxon>Placobranchoidea</taxon>
        <taxon>Plakobranchidae</taxon>
        <taxon>Plakobranchus</taxon>
    </lineage>
</organism>
<reference evidence="1 2" key="1">
    <citation type="journal article" date="2021" name="Elife">
        <title>Chloroplast acquisition without the gene transfer in kleptoplastic sea slugs, Plakobranchus ocellatus.</title>
        <authorList>
            <person name="Maeda T."/>
            <person name="Takahashi S."/>
            <person name="Yoshida T."/>
            <person name="Shimamura S."/>
            <person name="Takaki Y."/>
            <person name="Nagai Y."/>
            <person name="Toyoda A."/>
            <person name="Suzuki Y."/>
            <person name="Arimoto A."/>
            <person name="Ishii H."/>
            <person name="Satoh N."/>
            <person name="Nishiyama T."/>
            <person name="Hasebe M."/>
            <person name="Maruyama T."/>
            <person name="Minagawa J."/>
            <person name="Obokata J."/>
            <person name="Shigenobu S."/>
        </authorList>
    </citation>
    <scope>NUCLEOTIDE SEQUENCE [LARGE SCALE GENOMIC DNA]</scope>
</reference>
<proteinExistence type="predicted"/>
<dbReference type="EMBL" id="BLXT01003003">
    <property type="protein sequence ID" value="GFN99620.1"/>
    <property type="molecule type" value="Genomic_DNA"/>
</dbReference>
<dbReference type="AlphaFoldDB" id="A0AAV3ZKG3"/>
<keyword evidence="2" id="KW-1185">Reference proteome</keyword>
<protein>
    <submittedName>
        <fullName evidence="1">Uncharacterized protein</fullName>
    </submittedName>
</protein>
<evidence type="ECO:0000313" key="1">
    <source>
        <dbReference type="EMBL" id="GFN99620.1"/>
    </source>
</evidence>
<dbReference type="Proteomes" id="UP000735302">
    <property type="component" value="Unassembled WGS sequence"/>
</dbReference>
<name>A0AAV3ZKG3_9GAST</name>
<sequence length="86" mass="9757">MPLPESLTIQTAKTCLEGGIKSPYQANAHKLVECCDLLLDPQEAPYFPHDVGHELRPLVTQHLIWIIQQVVDVHQRLSHRLDINPS</sequence>
<gene>
    <name evidence="1" type="ORF">PoB_002612600</name>
</gene>
<accession>A0AAV3ZKG3</accession>
<comment type="caution">
    <text evidence="1">The sequence shown here is derived from an EMBL/GenBank/DDBJ whole genome shotgun (WGS) entry which is preliminary data.</text>
</comment>